<organism evidence="1">
    <name type="scientific">marine metagenome</name>
    <dbReference type="NCBI Taxonomy" id="408172"/>
    <lineage>
        <taxon>unclassified sequences</taxon>
        <taxon>metagenomes</taxon>
        <taxon>ecological metagenomes</taxon>
    </lineage>
</organism>
<accession>A0A383CAL9</accession>
<protein>
    <submittedName>
        <fullName evidence="1">Uncharacterized protein</fullName>
    </submittedName>
</protein>
<proteinExistence type="predicted"/>
<feature type="non-terminal residue" evidence="1">
    <location>
        <position position="1"/>
    </location>
</feature>
<reference evidence="1" key="1">
    <citation type="submission" date="2018-05" db="EMBL/GenBank/DDBJ databases">
        <authorList>
            <person name="Lanie J.A."/>
            <person name="Ng W.-L."/>
            <person name="Kazmierczak K.M."/>
            <person name="Andrzejewski T.M."/>
            <person name="Davidsen T.M."/>
            <person name="Wayne K.J."/>
            <person name="Tettelin H."/>
            <person name="Glass J.I."/>
            <person name="Rusch D."/>
            <person name="Podicherti R."/>
            <person name="Tsui H.-C.T."/>
            <person name="Winkler M.E."/>
        </authorList>
    </citation>
    <scope>NUCLEOTIDE SEQUENCE</scope>
</reference>
<sequence>STDPAELAASSCALMGEKEKISATKASLIVRFCFSIFTTSPPKLNLNHDTVTKISCNLQKFSHKITYFPLTKMPL</sequence>
<evidence type="ECO:0000313" key="1">
    <source>
        <dbReference type="EMBL" id="SVE29417.1"/>
    </source>
</evidence>
<dbReference type="AlphaFoldDB" id="A0A383CAL9"/>
<name>A0A383CAL9_9ZZZZ</name>
<dbReference type="EMBL" id="UINC01207364">
    <property type="protein sequence ID" value="SVE29417.1"/>
    <property type="molecule type" value="Genomic_DNA"/>
</dbReference>
<gene>
    <name evidence="1" type="ORF">METZ01_LOCUS482271</name>
</gene>